<dbReference type="HOGENOM" id="CLU_2961127_0_0_1"/>
<protein>
    <submittedName>
        <fullName evidence="1">Uncharacterized protein</fullName>
    </submittedName>
</protein>
<reference evidence="2" key="2">
    <citation type="submission" date="2015-01" db="EMBL/GenBank/DDBJ databases">
        <title>Evolutionary Origins and Diversification of the Mycorrhizal Mutualists.</title>
        <authorList>
            <consortium name="DOE Joint Genome Institute"/>
            <consortium name="Mycorrhizal Genomics Consortium"/>
            <person name="Kohler A."/>
            <person name="Kuo A."/>
            <person name="Nagy L.G."/>
            <person name="Floudas D."/>
            <person name="Copeland A."/>
            <person name="Barry K.W."/>
            <person name="Cichocki N."/>
            <person name="Veneault-Fourrey C."/>
            <person name="LaButti K."/>
            <person name="Lindquist E.A."/>
            <person name="Lipzen A."/>
            <person name="Lundell T."/>
            <person name="Morin E."/>
            <person name="Murat C."/>
            <person name="Riley R."/>
            <person name="Ohm R."/>
            <person name="Sun H."/>
            <person name="Tunlid A."/>
            <person name="Henrissat B."/>
            <person name="Grigoriev I.V."/>
            <person name="Hibbett D.S."/>
            <person name="Martin F."/>
        </authorList>
    </citation>
    <scope>NUCLEOTIDE SEQUENCE [LARGE SCALE GENOMIC DNA]</scope>
    <source>
        <strain evidence="2">LaAM-08-1</strain>
    </source>
</reference>
<proteinExistence type="predicted"/>
<gene>
    <name evidence="1" type="ORF">K443DRAFT_632542</name>
</gene>
<evidence type="ECO:0000313" key="2">
    <source>
        <dbReference type="Proteomes" id="UP000054477"/>
    </source>
</evidence>
<sequence>MTIIVGRNVECVYVFQKEISAKVNWKREGGGRLRTVLSLPPSHTCDVLAIAGTPYMAIL</sequence>
<dbReference type="AlphaFoldDB" id="A0A0C9XM47"/>
<dbReference type="Proteomes" id="UP000054477">
    <property type="component" value="Unassembled WGS sequence"/>
</dbReference>
<accession>A0A0C9XM47</accession>
<name>A0A0C9XM47_9AGAR</name>
<reference evidence="1 2" key="1">
    <citation type="submission" date="2014-04" db="EMBL/GenBank/DDBJ databases">
        <authorList>
            <consortium name="DOE Joint Genome Institute"/>
            <person name="Kuo A."/>
            <person name="Kohler A."/>
            <person name="Nagy L.G."/>
            <person name="Floudas D."/>
            <person name="Copeland A."/>
            <person name="Barry K.W."/>
            <person name="Cichocki N."/>
            <person name="Veneault-Fourrey C."/>
            <person name="LaButti K."/>
            <person name="Lindquist E.A."/>
            <person name="Lipzen A."/>
            <person name="Lundell T."/>
            <person name="Morin E."/>
            <person name="Murat C."/>
            <person name="Sun H."/>
            <person name="Tunlid A."/>
            <person name="Henrissat B."/>
            <person name="Grigoriev I.V."/>
            <person name="Hibbett D.S."/>
            <person name="Martin F."/>
            <person name="Nordberg H.P."/>
            <person name="Cantor M.N."/>
            <person name="Hua S.X."/>
        </authorList>
    </citation>
    <scope>NUCLEOTIDE SEQUENCE [LARGE SCALE GENOMIC DNA]</scope>
    <source>
        <strain evidence="1 2">LaAM-08-1</strain>
    </source>
</reference>
<evidence type="ECO:0000313" key="1">
    <source>
        <dbReference type="EMBL" id="KIJ97182.1"/>
    </source>
</evidence>
<keyword evidence="2" id="KW-1185">Reference proteome</keyword>
<dbReference type="EMBL" id="KN838700">
    <property type="protein sequence ID" value="KIJ97182.1"/>
    <property type="molecule type" value="Genomic_DNA"/>
</dbReference>
<organism evidence="1 2">
    <name type="scientific">Laccaria amethystina LaAM-08-1</name>
    <dbReference type="NCBI Taxonomy" id="1095629"/>
    <lineage>
        <taxon>Eukaryota</taxon>
        <taxon>Fungi</taxon>
        <taxon>Dikarya</taxon>
        <taxon>Basidiomycota</taxon>
        <taxon>Agaricomycotina</taxon>
        <taxon>Agaricomycetes</taxon>
        <taxon>Agaricomycetidae</taxon>
        <taxon>Agaricales</taxon>
        <taxon>Agaricineae</taxon>
        <taxon>Hydnangiaceae</taxon>
        <taxon>Laccaria</taxon>
    </lineage>
</organism>